<protein>
    <recommendedName>
        <fullName evidence="2">DUF7041 domain-containing protein</fullName>
    </recommendedName>
</protein>
<evidence type="ECO:0000313" key="3">
    <source>
        <dbReference type="EnsemblMetazoa" id="XP_038066698.1"/>
    </source>
</evidence>
<dbReference type="InterPro" id="IPR055469">
    <property type="entry name" value="DUF7041"/>
</dbReference>
<dbReference type="Pfam" id="PF23055">
    <property type="entry name" value="DUF7041"/>
    <property type="match status" value="1"/>
</dbReference>
<proteinExistence type="predicted"/>
<keyword evidence="4" id="KW-1185">Reference proteome</keyword>
<accession>A0A914ASQ8</accession>
<sequence length="287" mass="32025">MESKHGAENVATSSGHSGQMTAVSIKLPPYWPADPYVWFAQVEAQFTTRHITSEATKYAYIVSALTPEIAQEVRDLLLAPPAENPYKTLREELIKRTSATEQKRLQQLLNDEVLGDRKPTQLLRHMRQLLGERVLEESILRQLFLQRLPPNVQMVLASTGESVKLEPLAELADKIMDVAFQQQPVKVNSVAPVTSACTPAMPAPLTELELLRKEIGQLSLQVQALSRRPRSRSRPRNRSRSQTPTPSTGDSAAADLSSWCWYHASFGDQARKCRQPCQYPGNATASN</sequence>
<dbReference type="Proteomes" id="UP000887568">
    <property type="component" value="Unplaced"/>
</dbReference>
<name>A0A914ASQ8_PATMI</name>
<dbReference type="GeneID" id="119736759"/>
<dbReference type="RefSeq" id="XP_038066698.1">
    <property type="nucleotide sequence ID" value="XM_038210770.1"/>
</dbReference>
<feature type="domain" description="DUF7041" evidence="2">
    <location>
        <begin position="27"/>
        <end position="110"/>
    </location>
</feature>
<feature type="region of interest" description="Disordered" evidence="1">
    <location>
        <begin position="222"/>
        <end position="252"/>
    </location>
</feature>
<reference evidence="3" key="1">
    <citation type="submission" date="2022-11" db="UniProtKB">
        <authorList>
            <consortium name="EnsemblMetazoa"/>
        </authorList>
    </citation>
    <scope>IDENTIFICATION</scope>
</reference>
<evidence type="ECO:0000313" key="4">
    <source>
        <dbReference type="Proteomes" id="UP000887568"/>
    </source>
</evidence>
<feature type="compositionally biased region" description="Basic residues" evidence="1">
    <location>
        <begin position="227"/>
        <end position="239"/>
    </location>
</feature>
<evidence type="ECO:0000256" key="1">
    <source>
        <dbReference type="SAM" id="MobiDB-lite"/>
    </source>
</evidence>
<dbReference type="PANTHER" id="PTHR33327:SF3">
    <property type="entry name" value="RNA-DIRECTED DNA POLYMERASE"/>
    <property type="match status" value="1"/>
</dbReference>
<dbReference type="OrthoDB" id="10048650at2759"/>
<dbReference type="PANTHER" id="PTHR33327">
    <property type="entry name" value="ENDONUCLEASE"/>
    <property type="match status" value="1"/>
</dbReference>
<dbReference type="AlphaFoldDB" id="A0A914ASQ8"/>
<dbReference type="EnsemblMetazoa" id="XM_038210770.1">
    <property type="protein sequence ID" value="XP_038066698.1"/>
    <property type="gene ID" value="LOC119736759"/>
</dbReference>
<organism evidence="3 4">
    <name type="scientific">Patiria miniata</name>
    <name type="common">Bat star</name>
    <name type="synonym">Asterina miniata</name>
    <dbReference type="NCBI Taxonomy" id="46514"/>
    <lineage>
        <taxon>Eukaryota</taxon>
        <taxon>Metazoa</taxon>
        <taxon>Echinodermata</taxon>
        <taxon>Eleutherozoa</taxon>
        <taxon>Asterozoa</taxon>
        <taxon>Asteroidea</taxon>
        <taxon>Valvatacea</taxon>
        <taxon>Valvatida</taxon>
        <taxon>Asterinidae</taxon>
        <taxon>Patiria</taxon>
    </lineage>
</organism>
<evidence type="ECO:0000259" key="2">
    <source>
        <dbReference type="Pfam" id="PF23055"/>
    </source>
</evidence>
<dbReference type="OMA" id="FHIISTL"/>